<feature type="compositionally biased region" description="Basic and acidic residues" evidence="1">
    <location>
        <begin position="203"/>
        <end position="220"/>
    </location>
</feature>
<comment type="caution">
    <text evidence="2">The sequence shown here is derived from an EMBL/GenBank/DDBJ whole genome shotgun (WGS) entry which is preliminary data.</text>
</comment>
<keyword evidence="3" id="KW-1185">Reference proteome</keyword>
<feature type="compositionally biased region" description="Acidic residues" evidence="1">
    <location>
        <begin position="111"/>
        <end position="120"/>
    </location>
</feature>
<evidence type="ECO:0000313" key="3">
    <source>
        <dbReference type="Proteomes" id="UP001271007"/>
    </source>
</evidence>
<name>A0AAJ0GEM9_9PEZI</name>
<dbReference type="AlphaFoldDB" id="A0AAJ0GEM9"/>
<accession>A0AAJ0GEM9</accession>
<feature type="region of interest" description="Disordered" evidence="1">
    <location>
        <begin position="183"/>
        <end position="238"/>
    </location>
</feature>
<sequence>MTRLICPDCNKKDFGTFAPTEDHVLKHLHDVHGYDLKRRSIPNIRKRQDQAWERLLEKNDAALNKEQRTRDREWEAFVAAPAKLSVPQEKDIDHLHLQRAKIMAVEEDDYDVDADGDQDDDQRGQDQKASMQRFESATEDYGFSFRFKANCMTGELARMRTDIITRAKPGKVFGQYLHENHVSSDKATSGPLGDSTTSSPTITEKRTRQVAEGARHREVESQEVEVVSGRLGNQDEGDDGLAEKILVAVRELVATPLEELDDME</sequence>
<feature type="region of interest" description="Disordered" evidence="1">
    <location>
        <begin position="111"/>
        <end position="135"/>
    </location>
</feature>
<evidence type="ECO:0000313" key="2">
    <source>
        <dbReference type="EMBL" id="KAK3056050.1"/>
    </source>
</evidence>
<dbReference type="EMBL" id="JAWDJX010000007">
    <property type="protein sequence ID" value="KAK3056050.1"/>
    <property type="molecule type" value="Genomic_DNA"/>
</dbReference>
<organism evidence="2 3">
    <name type="scientific">Extremus antarcticus</name>
    <dbReference type="NCBI Taxonomy" id="702011"/>
    <lineage>
        <taxon>Eukaryota</taxon>
        <taxon>Fungi</taxon>
        <taxon>Dikarya</taxon>
        <taxon>Ascomycota</taxon>
        <taxon>Pezizomycotina</taxon>
        <taxon>Dothideomycetes</taxon>
        <taxon>Dothideomycetidae</taxon>
        <taxon>Mycosphaerellales</taxon>
        <taxon>Extremaceae</taxon>
        <taxon>Extremus</taxon>
    </lineage>
</organism>
<gene>
    <name evidence="2" type="ORF">LTR09_003286</name>
</gene>
<protein>
    <submittedName>
        <fullName evidence="2">Uncharacterized protein</fullName>
    </submittedName>
</protein>
<dbReference type="Proteomes" id="UP001271007">
    <property type="component" value="Unassembled WGS sequence"/>
</dbReference>
<reference evidence="2" key="1">
    <citation type="submission" date="2023-04" db="EMBL/GenBank/DDBJ databases">
        <title>Black Yeasts Isolated from many extreme environments.</title>
        <authorList>
            <person name="Coleine C."/>
            <person name="Stajich J.E."/>
            <person name="Selbmann L."/>
        </authorList>
    </citation>
    <scope>NUCLEOTIDE SEQUENCE</scope>
    <source>
        <strain evidence="2">CCFEE 5312</strain>
    </source>
</reference>
<proteinExistence type="predicted"/>
<evidence type="ECO:0000256" key="1">
    <source>
        <dbReference type="SAM" id="MobiDB-lite"/>
    </source>
</evidence>